<dbReference type="Proteomes" id="UP000596083">
    <property type="component" value="Plasmid plas-002"/>
</dbReference>
<keyword evidence="1" id="KW-0614">Plasmid</keyword>
<evidence type="ECO:0000313" key="1">
    <source>
        <dbReference type="EMBL" id="QQM33134.1"/>
    </source>
</evidence>
<reference evidence="1 2" key="1">
    <citation type="submission" date="2020-12" db="EMBL/GenBank/DDBJ databases">
        <authorList>
            <person name="Zheng R.K."/>
            <person name="Sun C.M."/>
        </authorList>
    </citation>
    <scope>NUCLEOTIDE SEQUENCE [LARGE SCALE GENOMIC DNA]</scope>
    <source>
        <strain evidence="1 2">ZRK001</strain>
        <plasmid evidence="1 2">plas-002</plasmid>
    </source>
</reference>
<protein>
    <submittedName>
        <fullName evidence="1">Uncharacterized protein</fullName>
    </submittedName>
</protein>
<gene>
    <name evidence="1" type="ORF">JET14_22040</name>
</gene>
<dbReference type="KEGG" id="mlut:JET14_22040"/>
<name>A0A7T7HPW7_9HYPH</name>
<organism evidence="1 2">
    <name type="scientific">Martelella lutilitoris</name>
    <dbReference type="NCBI Taxonomy" id="2583532"/>
    <lineage>
        <taxon>Bacteria</taxon>
        <taxon>Pseudomonadati</taxon>
        <taxon>Pseudomonadota</taxon>
        <taxon>Alphaproteobacteria</taxon>
        <taxon>Hyphomicrobiales</taxon>
        <taxon>Aurantimonadaceae</taxon>
        <taxon>Martelella</taxon>
    </lineage>
</organism>
<dbReference type="AlphaFoldDB" id="A0A7T7HPW7"/>
<accession>A0A7T7HPW7</accession>
<evidence type="ECO:0000313" key="2">
    <source>
        <dbReference type="Proteomes" id="UP000596083"/>
    </source>
</evidence>
<dbReference type="RefSeq" id="WP_200338490.1">
    <property type="nucleotide sequence ID" value="NZ_CP066788.1"/>
</dbReference>
<geneLocation type="plasmid" evidence="1 2">
    <name>plas-002</name>
</geneLocation>
<dbReference type="EMBL" id="CP066788">
    <property type="protein sequence ID" value="QQM33134.1"/>
    <property type="molecule type" value="Genomic_DNA"/>
</dbReference>
<proteinExistence type="predicted"/>
<sequence length="206" mass="24200">MPIQRQVNFEIPSEHPYANQPELWDCTIQPPPLADPDDPHRLSRSHLQKIELGKSSGSCKVAFVTRLHWSTVLQEFWCASYEESQVYLNLAAHPDTVNFKEQLTRIDYVDDAGKDRHTLGEKRREIDIGDFVEAYAVRMDCDDEMNPFLAKNWIVVDTNLALQRHEVDHSRKRRRPRKWKSQKSGVYSGLLLRERPFFCAYFRPEE</sequence>